<evidence type="ECO:0000313" key="2">
    <source>
        <dbReference type="EMBL" id="WAL60769.1"/>
    </source>
</evidence>
<feature type="region of interest" description="Disordered" evidence="1">
    <location>
        <begin position="1"/>
        <end position="22"/>
    </location>
</feature>
<proteinExistence type="predicted"/>
<dbReference type="RefSeq" id="WP_268610729.1">
    <property type="nucleotide sequence ID" value="NZ_CP113797.1"/>
</dbReference>
<dbReference type="EMBL" id="CP113797">
    <property type="protein sequence ID" value="WAL60769.1"/>
    <property type="molecule type" value="Genomic_DNA"/>
</dbReference>
<accession>A0A9E9C7W0</accession>
<evidence type="ECO:0000256" key="1">
    <source>
        <dbReference type="SAM" id="MobiDB-lite"/>
    </source>
</evidence>
<keyword evidence="3" id="KW-1185">Reference proteome</keyword>
<feature type="compositionally biased region" description="Basic and acidic residues" evidence="1">
    <location>
        <begin position="8"/>
        <end position="17"/>
    </location>
</feature>
<dbReference type="AlphaFoldDB" id="A0A9E9C7W0"/>
<dbReference type="Proteomes" id="UP001163152">
    <property type="component" value="Chromosome"/>
</dbReference>
<evidence type="ECO:0000313" key="3">
    <source>
        <dbReference type="Proteomes" id="UP001163152"/>
    </source>
</evidence>
<sequence length="906" mass="103561">MTQSIKKGSLDTARESELNELETQIQDPTRYQGIEYQLVEDCIEVAKLARELELPRIEVDGRFARAERIAEQYGTHRQKLQCAYDKAWTSFWWHDDFNTLNQIYDNVECLTVGSDQVTDIELLANLWQLLWTTVQRSQLNASDAKIDARTEALRIELQRLQADKDRPSTVLQSRSIELLMDLSQSHDKPLELKRILSDFRKVFEEGKGLVNFPVTPLIKILMKLGEYLPNDPDFDELFESVLLLSQERESRATSGRMLLTRGNQKLISGNHYEAIRLLGRAQHDLAMRECRGELIAALALCASAYESAGLLWAARSNMLLAASQAFNQYWEDGAITIQTFACLQRLIWIELQLGRIPSTLTWIENATVIAQVLEFDEEAQERFLKERETQDQVLGILLLKTAFKDLHCLESIPEILENLGLNHSFIASLYALGHEDALRSEGWIPQEENESSVRELFDAWIAQPASNDLPEVPEFLAEDKVDLISQVLGCNIVAETPSSNRSLFISESILAAFEAFLATSLDSKLFPHQSNIRFQIIPSNSVPDVIDFQIEEENSTHLGTLVKVQHSVNESYIADINSETLNKKLAELIIQLVFHIAFVPDSEQYFDRLLREESAFSRAFDFTNVATAIWNILGKTPKIRLADWQLNNTENKFPLRRVVVWNNGSTQTASVEQTTQTKPSLGQGEVPPELRNVDRLKHRDRKVYSLLDVALWDKASWKGTGFGLIPNKQNLPLLELALLFRNEAASKQIFSQWKQEFGDEDIEEKIRVSIITGIDANNPAAYRVVIGVNPEWIKASSDSQFILTYRINTMEPKNSRNLDQFSTFFEKTGFYILVPGYISQDFSRTEFFWELGILKRQIFIRPAWQIAEHDPDLCGIQPDDKIILPKDVKDPPVIRALAQIRKMRSR</sequence>
<reference evidence="2" key="1">
    <citation type="submission" date="2022-12" db="EMBL/GenBank/DDBJ databases">
        <title>Polyphasic identification of a Novel Hot-Spring Cyanobacterium Ocullathermofonsia sinensis gen nov. sp. nov. and Genomic Insights on its Adaptations to the Thermal Habitat.</title>
        <authorList>
            <person name="Daroch M."/>
            <person name="Tang J."/>
            <person name="Jiang Y."/>
        </authorList>
    </citation>
    <scope>NUCLEOTIDE SEQUENCE</scope>
    <source>
        <strain evidence="2">PKUAC-SCTA174</strain>
    </source>
</reference>
<name>A0A9E9C7W0_9CYAN</name>
<protein>
    <submittedName>
        <fullName evidence="2">Uncharacterized protein</fullName>
    </submittedName>
</protein>
<gene>
    <name evidence="2" type="ORF">OXH18_01870</name>
</gene>
<organism evidence="2 3">
    <name type="scientific">Thermocoleostomius sinensis A174</name>
    <dbReference type="NCBI Taxonomy" id="2016057"/>
    <lineage>
        <taxon>Bacteria</taxon>
        <taxon>Bacillati</taxon>
        <taxon>Cyanobacteriota</taxon>
        <taxon>Cyanophyceae</taxon>
        <taxon>Oculatellales</taxon>
        <taxon>Oculatellaceae</taxon>
        <taxon>Thermocoleostomius</taxon>
    </lineage>
</organism>
<dbReference type="KEGG" id="tsin:OXH18_01870"/>